<dbReference type="EMBL" id="CABVPP010000008">
    <property type="protein sequence ID" value="VWB39120.1"/>
    <property type="molecule type" value="Genomic_DNA"/>
</dbReference>
<evidence type="ECO:0000313" key="2">
    <source>
        <dbReference type="EMBL" id="VWB39120.1"/>
    </source>
</evidence>
<dbReference type="AlphaFoldDB" id="A0A6P2J5X8"/>
<reference evidence="2 3" key="1">
    <citation type="submission" date="2019-09" db="EMBL/GenBank/DDBJ databases">
        <authorList>
            <person name="Depoorter E."/>
        </authorList>
    </citation>
    <scope>NUCLEOTIDE SEQUENCE [LARGE SCALE GENOMIC DNA]</scope>
    <source>
        <strain evidence="2">LMG 26883</strain>
    </source>
</reference>
<proteinExistence type="predicted"/>
<accession>A0A6P2J5X8</accession>
<organism evidence="2 3">
    <name type="scientific">Burkholderia pseudomultivorans</name>
    <dbReference type="NCBI Taxonomy" id="1207504"/>
    <lineage>
        <taxon>Bacteria</taxon>
        <taxon>Pseudomonadati</taxon>
        <taxon>Pseudomonadota</taxon>
        <taxon>Betaproteobacteria</taxon>
        <taxon>Burkholderiales</taxon>
        <taxon>Burkholderiaceae</taxon>
        <taxon>Burkholderia</taxon>
        <taxon>Burkholderia cepacia complex</taxon>
    </lineage>
</organism>
<feature type="region of interest" description="Disordered" evidence="1">
    <location>
        <begin position="94"/>
        <end position="114"/>
    </location>
</feature>
<protein>
    <submittedName>
        <fullName evidence="2">Uncharacterized protein</fullName>
    </submittedName>
</protein>
<gene>
    <name evidence="2" type="ORF">BPS26883_01757</name>
</gene>
<evidence type="ECO:0000313" key="3">
    <source>
        <dbReference type="Proteomes" id="UP000494162"/>
    </source>
</evidence>
<dbReference type="Proteomes" id="UP000494162">
    <property type="component" value="Unassembled WGS sequence"/>
</dbReference>
<name>A0A6P2J5X8_9BURK</name>
<sequence length="233" mass="26701">MVCRQHVHHRSGDRGAVRNSGEQRLVVHPRHRARQRSRRLLHVPALSPGAEARRSADDSESGSVRLLRGNPPAGAGPDDLRRLLCHRAGTGWPSHECPVSHPSPSRRRRVRTDVHRPRHRRLPVHPPVLTGSRSAKRCRVCHPAGPNHRGREHAHPYRDPRLCRRAVRAGHLNLGLLAAHVRTLHRRLFPLPARGNLHTSDHRLDVSRQCAWGLRRDDPRRTRCCPRRRRVQQ</sequence>
<evidence type="ECO:0000256" key="1">
    <source>
        <dbReference type="SAM" id="MobiDB-lite"/>
    </source>
</evidence>
<feature type="compositionally biased region" description="Basic residues" evidence="1">
    <location>
        <begin position="104"/>
        <end position="114"/>
    </location>
</feature>
<feature type="region of interest" description="Disordered" evidence="1">
    <location>
        <begin position="43"/>
        <end position="79"/>
    </location>
</feature>
<feature type="region of interest" description="Disordered" evidence="1">
    <location>
        <begin position="1"/>
        <end position="21"/>
    </location>
</feature>